<proteinExistence type="predicted"/>
<name>A0A9D2EDF9_9MICO</name>
<organism evidence="1 2">
    <name type="scientific">Candidatus Ruania gallistercoris</name>
    <dbReference type="NCBI Taxonomy" id="2838746"/>
    <lineage>
        <taxon>Bacteria</taxon>
        <taxon>Bacillati</taxon>
        <taxon>Actinomycetota</taxon>
        <taxon>Actinomycetes</taxon>
        <taxon>Micrococcales</taxon>
        <taxon>Ruaniaceae</taxon>
        <taxon>Ruania</taxon>
    </lineage>
</organism>
<dbReference type="AlphaFoldDB" id="A0A9D2EDF9"/>
<evidence type="ECO:0000313" key="2">
    <source>
        <dbReference type="Proteomes" id="UP000824037"/>
    </source>
</evidence>
<accession>A0A9D2EDF9</accession>
<gene>
    <name evidence="1" type="ORF">H9815_07735</name>
</gene>
<comment type="caution">
    <text evidence="1">The sequence shown here is derived from an EMBL/GenBank/DDBJ whole genome shotgun (WGS) entry which is preliminary data.</text>
</comment>
<dbReference type="EMBL" id="DXBY01000132">
    <property type="protein sequence ID" value="HIZ35654.1"/>
    <property type="molecule type" value="Genomic_DNA"/>
</dbReference>
<sequence>MLNGSTAAGVLLAQAGGASTRPGPELLLLAEGYRWPFPTGGAFTVGDVVISRHRLEELTRRYPRVLCHEERHSRQWMVLGPLFLPLYLLTMAWSWLRTGDRAAACWFEVSAGLADGGYQQVPTRRLGESLRALLRQVDRRGSRRHR</sequence>
<dbReference type="Proteomes" id="UP000824037">
    <property type="component" value="Unassembled WGS sequence"/>
</dbReference>
<protein>
    <submittedName>
        <fullName evidence="1">Uncharacterized protein</fullName>
    </submittedName>
</protein>
<evidence type="ECO:0000313" key="1">
    <source>
        <dbReference type="EMBL" id="HIZ35654.1"/>
    </source>
</evidence>
<reference evidence="1" key="1">
    <citation type="journal article" date="2021" name="PeerJ">
        <title>Extensive microbial diversity within the chicken gut microbiome revealed by metagenomics and culture.</title>
        <authorList>
            <person name="Gilroy R."/>
            <person name="Ravi A."/>
            <person name="Getino M."/>
            <person name="Pursley I."/>
            <person name="Horton D.L."/>
            <person name="Alikhan N.F."/>
            <person name="Baker D."/>
            <person name="Gharbi K."/>
            <person name="Hall N."/>
            <person name="Watson M."/>
            <person name="Adriaenssens E.M."/>
            <person name="Foster-Nyarko E."/>
            <person name="Jarju S."/>
            <person name="Secka A."/>
            <person name="Antonio M."/>
            <person name="Oren A."/>
            <person name="Chaudhuri R.R."/>
            <person name="La Ragione R."/>
            <person name="Hildebrand F."/>
            <person name="Pallen M.J."/>
        </authorList>
    </citation>
    <scope>NUCLEOTIDE SEQUENCE</scope>
    <source>
        <strain evidence="1">ChiGjej4B4-7305</strain>
    </source>
</reference>
<reference evidence="1" key="2">
    <citation type="submission" date="2021-04" db="EMBL/GenBank/DDBJ databases">
        <authorList>
            <person name="Gilroy R."/>
        </authorList>
    </citation>
    <scope>NUCLEOTIDE SEQUENCE</scope>
    <source>
        <strain evidence="1">ChiGjej4B4-7305</strain>
    </source>
</reference>